<evidence type="ECO:0000313" key="1">
    <source>
        <dbReference type="EMBL" id="ETW78966.1"/>
    </source>
</evidence>
<dbReference type="GeneID" id="20672902"/>
<keyword evidence="2" id="KW-1185">Reference proteome</keyword>
<dbReference type="HOGENOM" id="CLU_1326523_0_0_1"/>
<sequence>MPTNAITPLYCLNGPAHWQAEVLPQTQTPTRVVLDYVPPSIGPVIPQRLWRPQSDKLLSSLVHNGALCRPIFFVRRDFDGIGITLEEATHRQHHCLYDYDALVDFGGKTTTSLRILWSGYEEFSRQIQLKDQTRSRNPITLGRWAQYVATTVSRFLEEPPALLNEHDRQPQWAIGDGRITARDIILVGVVHTSAGTWQPILQLVLRT</sequence>
<dbReference type="KEGG" id="hir:HETIRDRAFT_410823"/>
<dbReference type="OrthoDB" id="3269405at2759"/>
<dbReference type="AlphaFoldDB" id="W4K1K3"/>
<dbReference type="STRING" id="747525.W4K1K3"/>
<dbReference type="EMBL" id="KI925461">
    <property type="protein sequence ID" value="ETW78966.1"/>
    <property type="molecule type" value="Genomic_DNA"/>
</dbReference>
<reference evidence="1 2" key="1">
    <citation type="journal article" date="2012" name="New Phytol.">
        <title>Insight into trade-off between wood decay and parasitism from the genome of a fungal forest pathogen.</title>
        <authorList>
            <person name="Olson A."/>
            <person name="Aerts A."/>
            <person name="Asiegbu F."/>
            <person name="Belbahri L."/>
            <person name="Bouzid O."/>
            <person name="Broberg A."/>
            <person name="Canback B."/>
            <person name="Coutinho P.M."/>
            <person name="Cullen D."/>
            <person name="Dalman K."/>
            <person name="Deflorio G."/>
            <person name="van Diepen L.T."/>
            <person name="Dunand C."/>
            <person name="Duplessis S."/>
            <person name="Durling M."/>
            <person name="Gonthier P."/>
            <person name="Grimwood J."/>
            <person name="Fossdal C.G."/>
            <person name="Hansson D."/>
            <person name="Henrissat B."/>
            <person name="Hietala A."/>
            <person name="Himmelstrand K."/>
            <person name="Hoffmeister D."/>
            <person name="Hogberg N."/>
            <person name="James T.Y."/>
            <person name="Karlsson M."/>
            <person name="Kohler A."/>
            <person name="Kues U."/>
            <person name="Lee Y.H."/>
            <person name="Lin Y.C."/>
            <person name="Lind M."/>
            <person name="Lindquist E."/>
            <person name="Lombard V."/>
            <person name="Lucas S."/>
            <person name="Lunden K."/>
            <person name="Morin E."/>
            <person name="Murat C."/>
            <person name="Park J."/>
            <person name="Raffaello T."/>
            <person name="Rouze P."/>
            <person name="Salamov A."/>
            <person name="Schmutz J."/>
            <person name="Solheim H."/>
            <person name="Stahlberg J."/>
            <person name="Velez H."/>
            <person name="de Vries R.P."/>
            <person name="Wiebenga A."/>
            <person name="Woodward S."/>
            <person name="Yakovlev I."/>
            <person name="Garbelotto M."/>
            <person name="Martin F."/>
            <person name="Grigoriev I.V."/>
            <person name="Stenlid J."/>
        </authorList>
    </citation>
    <scope>NUCLEOTIDE SEQUENCE [LARGE SCALE GENOMIC DNA]</scope>
    <source>
        <strain evidence="1 2">TC 32-1</strain>
    </source>
</reference>
<dbReference type="InParanoid" id="W4K1K3"/>
<dbReference type="Proteomes" id="UP000030671">
    <property type="component" value="Unassembled WGS sequence"/>
</dbReference>
<proteinExistence type="predicted"/>
<dbReference type="RefSeq" id="XP_009549249.1">
    <property type="nucleotide sequence ID" value="XM_009550954.1"/>
</dbReference>
<name>W4K1K3_HETIT</name>
<gene>
    <name evidence="1" type="ORF">HETIRDRAFT_410823</name>
</gene>
<evidence type="ECO:0000313" key="2">
    <source>
        <dbReference type="Proteomes" id="UP000030671"/>
    </source>
</evidence>
<protein>
    <submittedName>
        <fullName evidence="1">Uncharacterized protein</fullName>
    </submittedName>
</protein>
<organism evidence="1 2">
    <name type="scientific">Heterobasidion irregulare (strain TC 32-1)</name>
    <dbReference type="NCBI Taxonomy" id="747525"/>
    <lineage>
        <taxon>Eukaryota</taxon>
        <taxon>Fungi</taxon>
        <taxon>Dikarya</taxon>
        <taxon>Basidiomycota</taxon>
        <taxon>Agaricomycotina</taxon>
        <taxon>Agaricomycetes</taxon>
        <taxon>Russulales</taxon>
        <taxon>Bondarzewiaceae</taxon>
        <taxon>Heterobasidion</taxon>
        <taxon>Heterobasidion annosum species complex</taxon>
    </lineage>
</organism>
<accession>W4K1K3</accession>